<dbReference type="Proteomes" id="UP000268291">
    <property type="component" value="Unassembled WGS sequence"/>
</dbReference>
<feature type="domain" description="Heparan-alpha-glucosaminide N-acetyltransferase catalytic" evidence="2">
    <location>
        <begin position="9"/>
        <end position="198"/>
    </location>
</feature>
<feature type="transmembrane region" description="Helical" evidence="1">
    <location>
        <begin position="12"/>
        <end position="31"/>
    </location>
</feature>
<proteinExistence type="predicted"/>
<evidence type="ECO:0000313" key="4">
    <source>
        <dbReference type="EMBL" id="RUQ87299.1"/>
    </source>
</evidence>
<dbReference type="InterPro" id="IPR012429">
    <property type="entry name" value="HGSNAT_cat"/>
</dbReference>
<evidence type="ECO:0000313" key="5">
    <source>
        <dbReference type="Proteomes" id="UP000241203"/>
    </source>
</evidence>
<keyword evidence="1" id="KW-0812">Transmembrane</keyword>
<dbReference type="EMBL" id="RZGY01000001">
    <property type="protein sequence ID" value="RUQ87299.1"/>
    <property type="molecule type" value="Genomic_DNA"/>
</dbReference>
<feature type="transmembrane region" description="Helical" evidence="1">
    <location>
        <begin position="51"/>
        <end position="69"/>
    </location>
</feature>
<accession>A0A2P8GVZ7</accession>
<dbReference type="Pfam" id="PF07786">
    <property type="entry name" value="HGSNAT_cat"/>
    <property type="match status" value="1"/>
</dbReference>
<evidence type="ECO:0000259" key="2">
    <source>
        <dbReference type="Pfam" id="PF07786"/>
    </source>
</evidence>
<feature type="transmembrane region" description="Helical" evidence="1">
    <location>
        <begin position="295"/>
        <end position="315"/>
    </location>
</feature>
<evidence type="ECO:0000313" key="6">
    <source>
        <dbReference type="Proteomes" id="UP000268291"/>
    </source>
</evidence>
<dbReference type="AlphaFoldDB" id="A0A2P8GVZ7"/>
<sequence length="369" mass="38846">MRAIADPSRVLGLDVARGLAVLGMFGAHLGAPDDLVLADPSTWGAIVHGRSSILFAVLAGISVSLLSGGRTRYADREDADDMRARARVRITVRALLIFLIGVGLTALGTNIIVILEYYAVMFLLAVPMLGLRARTLFVLAGVWAIVAPPIVLLLATVAGAYGVADDNLLVELFVTGGYPVIAWMSFLWFGMGLGRLDLGSRAVAVRLALVGLALAVAGYGFGIATTDPDAADLTFSYPGVPGAIAEPDWSLLLGMEAHSGTTFEIVGSSGIAALVIGVCLLIARRARPVLFPVESIGATALSTYSIHVVAYALLFPEEPSGCAWGWFALTALVLCPLWRLTLGRGPIERIVNVISTRAAFGPPRESIPR</sequence>
<name>A0A2P8GVZ7_9MICO</name>
<gene>
    <name evidence="3" type="ORF">CLV49_1765</name>
    <name evidence="4" type="ORF">ELQ93_10380</name>
</gene>
<dbReference type="RefSeq" id="WP_106563205.1">
    <property type="nucleotide sequence ID" value="NZ_PYAU01000001.1"/>
</dbReference>
<comment type="caution">
    <text evidence="3">The sequence shown here is derived from an EMBL/GenBank/DDBJ whole genome shotgun (WGS) entry which is preliminary data.</text>
</comment>
<feature type="transmembrane region" description="Helical" evidence="1">
    <location>
        <begin position="138"/>
        <end position="162"/>
    </location>
</feature>
<protein>
    <submittedName>
        <fullName evidence="4">DUF1624 domain-containing protein</fullName>
    </submittedName>
    <submittedName>
        <fullName evidence="3">Putative membrane protein YeiB</fullName>
    </submittedName>
</protein>
<organism evidence="3 5">
    <name type="scientific">Labedella gwakjiensis</name>
    <dbReference type="NCBI Taxonomy" id="390269"/>
    <lineage>
        <taxon>Bacteria</taxon>
        <taxon>Bacillati</taxon>
        <taxon>Actinomycetota</taxon>
        <taxon>Actinomycetes</taxon>
        <taxon>Micrococcales</taxon>
        <taxon>Microbacteriaceae</taxon>
        <taxon>Labedella</taxon>
    </lineage>
</organism>
<feature type="transmembrane region" description="Helical" evidence="1">
    <location>
        <begin position="90"/>
        <end position="108"/>
    </location>
</feature>
<feature type="transmembrane region" description="Helical" evidence="1">
    <location>
        <begin position="203"/>
        <end position="224"/>
    </location>
</feature>
<evidence type="ECO:0000313" key="3">
    <source>
        <dbReference type="EMBL" id="PSL38151.1"/>
    </source>
</evidence>
<feature type="transmembrane region" description="Helical" evidence="1">
    <location>
        <begin position="265"/>
        <end position="283"/>
    </location>
</feature>
<feature type="transmembrane region" description="Helical" evidence="1">
    <location>
        <begin position="114"/>
        <end position="131"/>
    </location>
</feature>
<keyword evidence="6" id="KW-1185">Reference proteome</keyword>
<keyword evidence="1" id="KW-1133">Transmembrane helix</keyword>
<dbReference type="OrthoDB" id="4966979at2"/>
<reference evidence="3 5" key="1">
    <citation type="submission" date="2018-03" db="EMBL/GenBank/DDBJ databases">
        <title>Genomic Encyclopedia of Archaeal and Bacterial Type Strains, Phase II (KMG-II): from individual species to whole genera.</title>
        <authorList>
            <person name="Goeker M."/>
        </authorList>
    </citation>
    <scope>NUCLEOTIDE SEQUENCE [LARGE SCALE GENOMIC DNA]</scope>
    <source>
        <strain evidence="3 5">DSM 21548</strain>
    </source>
</reference>
<keyword evidence="1" id="KW-0472">Membrane</keyword>
<reference evidence="4 6" key="2">
    <citation type="submission" date="2018-12" db="EMBL/GenBank/DDBJ databases">
        <authorList>
            <person name="hu s."/>
            <person name="Xu Y."/>
            <person name="Xu B."/>
            <person name="Li F."/>
        </authorList>
    </citation>
    <scope>NUCLEOTIDE SEQUENCE [LARGE SCALE GENOMIC DNA]</scope>
    <source>
        <strain evidence="4 6">KSW2-17</strain>
    </source>
</reference>
<dbReference type="EMBL" id="PYAU01000001">
    <property type="protein sequence ID" value="PSL38151.1"/>
    <property type="molecule type" value="Genomic_DNA"/>
</dbReference>
<evidence type="ECO:0000256" key="1">
    <source>
        <dbReference type="SAM" id="Phobius"/>
    </source>
</evidence>
<feature type="transmembrane region" description="Helical" evidence="1">
    <location>
        <begin position="168"/>
        <end position="191"/>
    </location>
</feature>
<dbReference type="Proteomes" id="UP000241203">
    <property type="component" value="Unassembled WGS sequence"/>
</dbReference>
<feature type="transmembrane region" description="Helical" evidence="1">
    <location>
        <begin position="321"/>
        <end position="340"/>
    </location>
</feature>